<organism evidence="4 5">
    <name type="scientific">Atopostipes suicloacalis DSM 15692</name>
    <dbReference type="NCBI Taxonomy" id="1121025"/>
    <lineage>
        <taxon>Bacteria</taxon>
        <taxon>Bacillati</taxon>
        <taxon>Bacillota</taxon>
        <taxon>Bacilli</taxon>
        <taxon>Lactobacillales</taxon>
        <taxon>Carnobacteriaceae</taxon>
        <taxon>Atopostipes</taxon>
    </lineage>
</organism>
<feature type="compositionally biased region" description="Acidic residues" evidence="1">
    <location>
        <begin position="31"/>
        <end position="81"/>
    </location>
</feature>
<evidence type="ECO:0000256" key="1">
    <source>
        <dbReference type="SAM" id="MobiDB-lite"/>
    </source>
</evidence>
<accession>A0A1M4S6L8</accession>
<dbReference type="AlphaFoldDB" id="A0A1M4S6L8"/>
<feature type="domain" description="PepSY" evidence="3">
    <location>
        <begin position="173"/>
        <end position="224"/>
    </location>
</feature>
<dbReference type="Gene3D" id="3.10.450.40">
    <property type="match status" value="2"/>
</dbReference>
<feature type="domain" description="PepSY" evidence="3">
    <location>
        <begin position="96"/>
        <end position="154"/>
    </location>
</feature>
<name>A0A1M4S6L8_9LACT</name>
<sequence length="225" mass="25036">MDTTIFRKWKLGFVSLSALALLAACGTDNDPLPDTETPDTTEEPAEDPADTENGTDEQTDDQTGEEETTDSSDTAGTEDTETGTASEGLLSMTFQISLEDAVQTFHDTFGETVNIEEVEFDEDHGEYYYEIEGWEGTTEYKLDIHANTGDIRKEKTKENQDPDDEILEIENYITPEEAMQAAVDASSTDFVEEWTLEFEDGRPVYDIDLQGADDIEIDAETGEVH</sequence>
<dbReference type="Pfam" id="PF03413">
    <property type="entry name" value="PepSY"/>
    <property type="match status" value="2"/>
</dbReference>
<evidence type="ECO:0000313" key="4">
    <source>
        <dbReference type="EMBL" id="SHE27856.1"/>
    </source>
</evidence>
<dbReference type="STRING" id="1121025.SAMN02745249_00076"/>
<reference evidence="4 5" key="1">
    <citation type="submission" date="2016-11" db="EMBL/GenBank/DDBJ databases">
        <authorList>
            <person name="Jaros S."/>
            <person name="Januszkiewicz K."/>
            <person name="Wedrychowicz H."/>
        </authorList>
    </citation>
    <scope>NUCLEOTIDE SEQUENCE [LARGE SCALE GENOMIC DNA]</scope>
    <source>
        <strain evidence="4 5">DSM 15692</strain>
    </source>
</reference>
<dbReference type="OrthoDB" id="2166913at2"/>
<feature type="chain" id="PRO_5038836558" evidence="2">
    <location>
        <begin position="24"/>
        <end position="225"/>
    </location>
</feature>
<protein>
    <submittedName>
        <fullName evidence="4">Uncharacterized membrane protein YkoI</fullName>
    </submittedName>
</protein>
<feature type="signal peptide" evidence="2">
    <location>
        <begin position="1"/>
        <end position="23"/>
    </location>
</feature>
<evidence type="ECO:0000313" key="5">
    <source>
        <dbReference type="Proteomes" id="UP000184128"/>
    </source>
</evidence>
<dbReference type="EMBL" id="FQUF01000002">
    <property type="protein sequence ID" value="SHE27856.1"/>
    <property type="molecule type" value="Genomic_DNA"/>
</dbReference>
<feature type="region of interest" description="Disordered" evidence="1">
    <location>
        <begin position="27"/>
        <end position="85"/>
    </location>
</feature>
<dbReference type="InterPro" id="IPR025711">
    <property type="entry name" value="PepSY"/>
</dbReference>
<dbReference type="PROSITE" id="PS51257">
    <property type="entry name" value="PROKAR_LIPOPROTEIN"/>
    <property type="match status" value="1"/>
</dbReference>
<keyword evidence="5" id="KW-1185">Reference proteome</keyword>
<keyword evidence="2" id="KW-0732">Signal</keyword>
<proteinExistence type="predicted"/>
<evidence type="ECO:0000256" key="2">
    <source>
        <dbReference type="SAM" id="SignalP"/>
    </source>
</evidence>
<dbReference type="RefSeq" id="WP_073294496.1">
    <property type="nucleotide sequence ID" value="NZ_FQUF01000002.1"/>
</dbReference>
<gene>
    <name evidence="4" type="ORF">SAMN02745249_00076</name>
</gene>
<dbReference type="Proteomes" id="UP000184128">
    <property type="component" value="Unassembled WGS sequence"/>
</dbReference>
<evidence type="ECO:0000259" key="3">
    <source>
        <dbReference type="Pfam" id="PF03413"/>
    </source>
</evidence>